<dbReference type="Proteomes" id="UP001175211">
    <property type="component" value="Unassembled WGS sequence"/>
</dbReference>
<name>A0AA39NFX7_ARMTA</name>
<keyword evidence="3" id="KW-1185">Reference proteome</keyword>
<proteinExistence type="predicted"/>
<accession>A0AA39NFX7</accession>
<evidence type="ECO:0000256" key="1">
    <source>
        <dbReference type="SAM" id="MobiDB-lite"/>
    </source>
</evidence>
<evidence type="ECO:0000313" key="3">
    <source>
        <dbReference type="Proteomes" id="UP001175211"/>
    </source>
</evidence>
<feature type="compositionally biased region" description="Low complexity" evidence="1">
    <location>
        <begin position="130"/>
        <end position="142"/>
    </location>
</feature>
<evidence type="ECO:0000313" key="2">
    <source>
        <dbReference type="EMBL" id="KAK0464911.1"/>
    </source>
</evidence>
<dbReference type="AlphaFoldDB" id="A0AA39NFX7"/>
<sequence length="196" mass="21996">MVNTATVLISSGITNVGNKNAPTTISFDGLTLETESRCHSMSVLVLSLNKRESNTYLQNKVYLRHSACNSRSHISFAGLNYLVKIDAQGRLRWDRNDELVDTSAGHWKDSGNGQGIIPEDIPQRPARRGSFTSSISSSSVSSEENDEVNHYIGKEKGKNKVTRTLHRYFTVKGIINRLLRKTVKRNTWIFVSDKHC</sequence>
<dbReference type="GeneID" id="85367565"/>
<protein>
    <submittedName>
        <fullName evidence="2">Uncharacterized protein</fullName>
    </submittedName>
</protein>
<dbReference type="RefSeq" id="XP_060335959.1">
    <property type="nucleotide sequence ID" value="XM_060484017.1"/>
</dbReference>
<reference evidence="2" key="1">
    <citation type="submission" date="2023-06" db="EMBL/GenBank/DDBJ databases">
        <authorList>
            <consortium name="Lawrence Berkeley National Laboratory"/>
            <person name="Ahrendt S."/>
            <person name="Sahu N."/>
            <person name="Indic B."/>
            <person name="Wong-Bajracharya J."/>
            <person name="Merenyi Z."/>
            <person name="Ke H.-M."/>
            <person name="Monk M."/>
            <person name="Kocsube S."/>
            <person name="Drula E."/>
            <person name="Lipzen A."/>
            <person name="Balint B."/>
            <person name="Henrissat B."/>
            <person name="Andreopoulos B."/>
            <person name="Martin F.M."/>
            <person name="Harder C.B."/>
            <person name="Rigling D."/>
            <person name="Ford K.L."/>
            <person name="Foster G.D."/>
            <person name="Pangilinan J."/>
            <person name="Papanicolaou A."/>
            <person name="Barry K."/>
            <person name="LaButti K."/>
            <person name="Viragh M."/>
            <person name="Koriabine M."/>
            <person name="Yan M."/>
            <person name="Riley R."/>
            <person name="Champramary S."/>
            <person name="Plett K.L."/>
            <person name="Tsai I.J."/>
            <person name="Slot J."/>
            <person name="Sipos G."/>
            <person name="Plett J."/>
            <person name="Nagy L.G."/>
            <person name="Grigoriev I.V."/>
        </authorList>
    </citation>
    <scope>NUCLEOTIDE SEQUENCE</scope>
    <source>
        <strain evidence="2">CCBAS 213</strain>
    </source>
</reference>
<organism evidence="2 3">
    <name type="scientific">Armillaria tabescens</name>
    <name type="common">Ringless honey mushroom</name>
    <name type="synonym">Agaricus tabescens</name>
    <dbReference type="NCBI Taxonomy" id="1929756"/>
    <lineage>
        <taxon>Eukaryota</taxon>
        <taxon>Fungi</taxon>
        <taxon>Dikarya</taxon>
        <taxon>Basidiomycota</taxon>
        <taxon>Agaricomycotina</taxon>
        <taxon>Agaricomycetes</taxon>
        <taxon>Agaricomycetidae</taxon>
        <taxon>Agaricales</taxon>
        <taxon>Marasmiineae</taxon>
        <taxon>Physalacriaceae</taxon>
        <taxon>Desarmillaria</taxon>
    </lineage>
</organism>
<comment type="caution">
    <text evidence="2">The sequence shown here is derived from an EMBL/GenBank/DDBJ whole genome shotgun (WGS) entry which is preliminary data.</text>
</comment>
<dbReference type="EMBL" id="JAUEPS010000005">
    <property type="protein sequence ID" value="KAK0464911.1"/>
    <property type="molecule type" value="Genomic_DNA"/>
</dbReference>
<feature type="region of interest" description="Disordered" evidence="1">
    <location>
        <begin position="111"/>
        <end position="155"/>
    </location>
</feature>
<gene>
    <name evidence="2" type="ORF">EV420DRAFT_927514</name>
</gene>